<sequence length="79" mass="8722">MAALVLVGVIALLVYLNRYELFRERVETSGLPPAVQDCVTERLSRLDDQISRGLVTQEMAAPIRESVVNFCRETVGEGG</sequence>
<evidence type="ECO:0000313" key="2">
    <source>
        <dbReference type="Proteomes" id="UP000017819"/>
    </source>
</evidence>
<proteinExistence type="predicted"/>
<comment type="caution">
    <text evidence="1">The sequence shown here is derived from an EMBL/GenBank/DDBJ whole genome shotgun (WGS) entry which is preliminary data.</text>
</comment>
<accession>V4T8K6</accession>
<organism evidence="1 2">
    <name type="scientific">Lutibaculum baratangense AMV1</name>
    <dbReference type="NCBI Taxonomy" id="631454"/>
    <lineage>
        <taxon>Bacteria</taxon>
        <taxon>Pseudomonadati</taxon>
        <taxon>Pseudomonadota</taxon>
        <taxon>Alphaproteobacteria</taxon>
        <taxon>Hyphomicrobiales</taxon>
        <taxon>Tepidamorphaceae</taxon>
        <taxon>Lutibaculum</taxon>
    </lineage>
</organism>
<dbReference type="AlphaFoldDB" id="V4T8K6"/>
<evidence type="ECO:0000313" key="1">
    <source>
        <dbReference type="EMBL" id="ESR22873.1"/>
    </source>
</evidence>
<dbReference type="STRING" id="631454.N177_4010"/>
<keyword evidence="2" id="KW-1185">Reference proteome</keyword>
<dbReference type="EMBL" id="AWXZ01000040">
    <property type="protein sequence ID" value="ESR22873.1"/>
    <property type="molecule type" value="Genomic_DNA"/>
</dbReference>
<reference evidence="1 2" key="1">
    <citation type="journal article" date="2014" name="Genome Announc.">
        <title>Draft Genome Sequence of Lutibaculum baratangense Strain AMV1T, Isolated from a Mud Volcano in Andamans, India.</title>
        <authorList>
            <person name="Singh A."/>
            <person name="Sreenivas A."/>
            <person name="Sathyanarayana Reddy G."/>
            <person name="Pinnaka A.K."/>
            <person name="Shivaji S."/>
        </authorList>
    </citation>
    <scope>NUCLEOTIDE SEQUENCE [LARGE SCALE GENOMIC DNA]</scope>
    <source>
        <strain evidence="1 2">AMV1</strain>
    </source>
</reference>
<protein>
    <submittedName>
        <fullName evidence="1">Uncharacterized protein</fullName>
    </submittedName>
</protein>
<gene>
    <name evidence="1" type="ORF">N177_4010</name>
</gene>
<dbReference type="Proteomes" id="UP000017819">
    <property type="component" value="Unassembled WGS sequence"/>
</dbReference>
<name>V4T8K6_9HYPH</name>